<evidence type="ECO:0000313" key="6">
    <source>
        <dbReference type="Proteomes" id="UP001156905"/>
    </source>
</evidence>
<proteinExistence type="predicted"/>
<protein>
    <recommendedName>
        <fullName evidence="1">diguanylate cyclase</fullName>
        <ecNumber evidence="1">2.7.7.65</ecNumber>
    </recommendedName>
</protein>
<evidence type="ECO:0000256" key="3">
    <source>
        <dbReference type="SAM" id="Phobius"/>
    </source>
</evidence>
<dbReference type="InterPro" id="IPR029787">
    <property type="entry name" value="Nucleotide_cyclase"/>
</dbReference>
<feature type="transmembrane region" description="Helical" evidence="3">
    <location>
        <begin position="29"/>
        <end position="48"/>
    </location>
</feature>
<dbReference type="NCBIfam" id="TIGR00254">
    <property type="entry name" value="GGDEF"/>
    <property type="match status" value="1"/>
</dbReference>
<dbReference type="Proteomes" id="UP001156905">
    <property type="component" value="Unassembled WGS sequence"/>
</dbReference>
<comment type="caution">
    <text evidence="5">The sequence shown here is derived from an EMBL/GenBank/DDBJ whole genome shotgun (WGS) entry which is preliminary data.</text>
</comment>
<dbReference type="InterPro" id="IPR050469">
    <property type="entry name" value="Diguanylate_Cyclase"/>
</dbReference>
<feature type="transmembrane region" description="Helical" evidence="3">
    <location>
        <begin position="60"/>
        <end position="82"/>
    </location>
</feature>
<keyword evidence="3" id="KW-0472">Membrane</keyword>
<dbReference type="PANTHER" id="PTHR45138">
    <property type="entry name" value="REGULATORY COMPONENTS OF SENSORY TRANSDUCTION SYSTEM"/>
    <property type="match status" value="1"/>
</dbReference>
<organism evidence="5 6">
    <name type="scientific">Bradyrhizobium iriomotense</name>
    <dbReference type="NCBI Taxonomy" id="441950"/>
    <lineage>
        <taxon>Bacteria</taxon>
        <taxon>Pseudomonadati</taxon>
        <taxon>Pseudomonadota</taxon>
        <taxon>Alphaproteobacteria</taxon>
        <taxon>Hyphomicrobiales</taxon>
        <taxon>Nitrobacteraceae</taxon>
        <taxon>Bradyrhizobium</taxon>
    </lineage>
</organism>
<evidence type="ECO:0000256" key="2">
    <source>
        <dbReference type="ARBA" id="ARBA00034247"/>
    </source>
</evidence>
<feature type="domain" description="GGDEF" evidence="4">
    <location>
        <begin position="132"/>
        <end position="265"/>
    </location>
</feature>
<dbReference type="Gene3D" id="3.30.70.270">
    <property type="match status" value="1"/>
</dbReference>
<dbReference type="Pfam" id="PF00990">
    <property type="entry name" value="GGDEF"/>
    <property type="match status" value="1"/>
</dbReference>
<name>A0ABQ6B4V6_9BRAD</name>
<dbReference type="SMART" id="SM00267">
    <property type="entry name" value="GGDEF"/>
    <property type="match status" value="1"/>
</dbReference>
<dbReference type="EMBL" id="BSOW01000025">
    <property type="protein sequence ID" value="GLR89429.1"/>
    <property type="molecule type" value="Genomic_DNA"/>
</dbReference>
<keyword evidence="3" id="KW-1133">Transmembrane helix</keyword>
<evidence type="ECO:0000259" key="4">
    <source>
        <dbReference type="PROSITE" id="PS50887"/>
    </source>
</evidence>
<keyword evidence="3" id="KW-0812">Transmembrane</keyword>
<dbReference type="InterPro" id="IPR000160">
    <property type="entry name" value="GGDEF_dom"/>
</dbReference>
<comment type="catalytic activity">
    <reaction evidence="2">
        <text>2 GTP = 3',3'-c-di-GMP + 2 diphosphate</text>
        <dbReference type="Rhea" id="RHEA:24898"/>
        <dbReference type="ChEBI" id="CHEBI:33019"/>
        <dbReference type="ChEBI" id="CHEBI:37565"/>
        <dbReference type="ChEBI" id="CHEBI:58805"/>
        <dbReference type="EC" id="2.7.7.65"/>
    </reaction>
</comment>
<evidence type="ECO:0000313" key="5">
    <source>
        <dbReference type="EMBL" id="GLR89429.1"/>
    </source>
</evidence>
<dbReference type="InterPro" id="IPR043128">
    <property type="entry name" value="Rev_trsase/Diguanyl_cyclase"/>
</dbReference>
<evidence type="ECO:0000256" key="1">
    <source>
        <dbReference type="ARBA" id="ARBA00012528"/>
    </source>
</evidence>
<dbReference type="CDD" id="cd01949">
    <property type="entry name" value="GGDEF"/>
    <property type="match status" value="1"/>
</dbReference>
<dbReference type="PANTHER" id="PTHR45138:SF9">
    <property type="entry name" value="DIGUANYLATE CYCLASE DGCM-RELATED"/>
    <property type="match status" value="1"/>
</dbReference>
<keyword evidence="6" id="KW-1185">Reference proteome</keyword>
<accession>A0ABQ6B4V6</accession>
<dbReference type="EC" id="2.7.7.65" evidence="1"/>
<reference evidence="6" key="1">
    <citation type="journal article" date="2019" name="Int. J. Syst. Evol. Microbiol.">
        <title>The Global Catalogue of Microorganisms (GCM) 10K type strain sequencing project: providing services to taxonomists for standard genome sequencing and annotation.</title>
        <authorList>
            <consortium name="The Broad Institute Genomics Platform"/>
            <consortium name="The Broad Institute Genome Sequencing Center for Infectious Disease"/>
            <person name="Wu L."/>
            <person name="Ma J."/>
        </authorList>
    </citation>
    <scope>NUCLEOTIDE SEQUENCE [LARGE SCALE GENOMIC DNA]</scope>
    <source>
        <strain evidence="6">NBRC 102520</strain>
    </source>
</reference>
<dbReference type="PROSITE" id="PS50887">
    <property type="entry name" value="GGDEF"/>
    <property type="match status" value="1"/>
</dbReference>
<gene>
    <name evidence="5" type="ORF">GCM10007857_61420</name>
</gene>
<dbReference type="SUPFAM" id="SSF55073">
    <property type="entry name" value="Nucleotide cyclase"/>
    <property type="match status" value="1"/>
</dbReference>
<sequence>MALDDKRGRRVTIQIATHGDVLRHTARRAAIAASLTIVMTASTLLLHLGTDFSATVSVGYIIGFSLCVATAISASLSGALSYRSGLLMQELTLTRSELARISQTDQLTGLFNRRGFDDAAALALTSARKRSVPVTVFLCDIDHFKSINDRFGHDAGDKVLVEIADVLRQLARTEGVLVARYGGEEFAGLMVGVTRDQAERHVEALRTTCASREIPIGENLECVTISLGFTVSCADAELAELIRIADRALYAAKRRGRDRVVEADERALVAA</sequence>